<feature type="region of interest" description="Disordered" evidence="1">
    <location>
        <begin position="248"/>
        <end position="273"/>
    </location>
</feature>
<evidence type="ECO:0000256" key="1">
    <source>
        <dbReference type="SAM" id="MobiDB-lite"/>
    </source>
</evidence>
<keyword evidence="3" id="KW-1185">Reference proteome</keyword>
<dbReference type="EMBL" id="JAACJJ010000030">
    <property type="protein sequence ID" value="KAF5318774.1"/>
    <property type="molecule type" value="Genomic_DNA"/>
</dbReference>
<evidence type="ECO:0000313" key="3">
    <source>
        <dbReference type="Proteomes" id="UP000567179"/>
    </source>
</evidence>
<reference evidence="2 3" key="1">
    <citation type="journal article" date="2020" name="ISME J.">
        <title>Uncovering the hidden diversity of litter-decomposition mechanisms in mushroom-forming fungi.</title>
        <authorList>
            <person name="Floudas D."/>
            <person name="Bentzer J."/>
            <person name="Ahren D."/>
            <person name="Johansson T."/>
            <person name="Persson P."/>
            <person name="Tunlid A."/>
        </authorList>
    </citation>
    <scope>NUCLEOTIDE SEQUENCE [LARGE SCALE GENOMIC DNA]</scope>
    <source>
        <strain evidence="2 3">CBS 101986</strain>
    </source>
</reference>
<proteinExistence type="predicted"/>
<dbReference type="Proteomes" id="UP000567179">
    <property type="component" value="Unassembled WGS sequence"/>
</dbReference>
<feature type="compositionally biased region" description="Basic and acidic residues" evidence="1">
    <location>
        <begin position="256"/>
        <end position="273"/>
    </location>
</feature>
<organism evidence="2 3">
    <name type="scientific">Psilocybe cf. subviscida</name>
    <dbReference type="NCBI Taxonomy" id="2480587"/>
    <lineage>
        <taxon>Eukaryota</taxon>
        <taxon>Fungi</taxon>
        <taxon>Dikarya</taxon>
        <taxon>Basidiomycota</taxon>
        <taxon>Agaricomycotina</taxon>
        <taxon>Agaricomycetes</taxon>
        <taxon>Agaricomycetidae</taxon>
        <taxon>Agaricales</taxon>
        <taxon>Agaricineae</taxon>
        <taxon>Strophariaceae</taxon>
        <taxon>Psilocybe</taxon>
    </lineage>
</organism>
<dbReference type="AlphaFoldDB" id="A0A8H5B8V5"/>
<name>A0A8H5B8V5_9AGAR</name>
<comment type="caution">
    <text evidence="2">The sequence shown here is derived from an EMBL/GenBank/DDBJ whole genome shotgun (WGS) entry which is preliminary data.</text>
</comment>
<protein>
    <submittedName>
        <fullName evidence="2">Uncharacterized protein</fullName>
    </submittedName>
</protein>
<accession>A0A8H5B8V5</accession>
<sequence>MFFQYCQQHADIISRIKHRSFRRFHRGHPSLNVQECIQVSKYIRTSKDHLNVHLSSSQIPDNAKMQLKFGLLSLLFVMPLAMANPVSVKTCSKDLQLQTPQFQTPIHVTDMDVDARPPGGRVEWVRCSGRSRKCVAKVVGSRFRAVWRLKSFRRRLLENGEDNSELFNGRSGRLILKSIKCDAAARPQVCSGSVQRTGQVATWVAKIPPPYLNATNAALTEESLIDELEEMTVEGEFVEDELLGMDGLLEEDGDDADHGYELEQSGRGDRAAEDEIFEQDEDDNDEYGDELLEDEGSSLAPVRVRSLTCNQRGKICKASLLSQGLVAKWNVVIRRPHW</sequence>
<gene>
    <name evidence="2" type="ORF">D9619_010870</name>
</gene>
<evidence type="ECO:0000313" key="2">
    <source>
        <dbReference type="EMBL" id="KAF5318774.1"/>
    </source>
</evidence>